<organism evidence="2 3">
    <name type="scientific">Coprinellus micaceus</name>
    <name type="common">Glistening ink-cap mushroom</name>
    <name type="synonym">Coprinus micaceus</name>
    <dbReference type="NCBI Taxonomy" id="71717"/>
    <lineage>
        <taxon>Eukaryota</taxon>
        <taxon>Fungi</taxon>
        <taxon>Dikarya</taxon>
        <taxon>Basidiomycota</taxon>
        <taxon>Agaricomycotina</taxon>
        <taxon>Agaricomycetes</taxon>
        <taxon>Agaricomycetidae</taxon>
        <taxon>Agaricales</taxon>
        <taxon>Agaricineae</taxon>
        <taxon>Psathyrellaceae</taxon>
        <taxon>Coprinellus</taxon>
    </lineage>
</organism>
<accession>A0A4Y7T4F5</accession>
<protein>
    <submittedName>
        <fullName evidence="2">Uncharacterized protein</fullName>
    </submittedName>
</protein>
<dbReference type="Proteomes" id="UP000298030">
    <property type="component" value="Unassembled WGS sequence"/>
</dbReference>
<feature type="region of interest" description="Disordered" evidence="1">
    <location>
        <begin position="125"/>
        <end position="147"/>
    </location>
</feature>
<sequence length="454" mass="49072">MDSPTTQERVDQIVSTTNEEVERMLSNSQLVNPRLGNPSNLSGAPSERRIRLDSPPSCNPVMLPSALPPSHPPAYSEYLPGGSPSVGLAPLSSVVPEDHGGIRSFDGQFMEPTSFDCDSPALGGRVSTSSHPYSPTMPGQSELHHTTRPKGFLRARFPAGADFMDRFSSKKRSAAPKTSMLKPTKVTKADARGHHNLDMLEAAELTNSSASQHRSLSLDQLQAHPFHYHAFPPGANLPGVLHDNSSSLSSMSSLFHRSDDSRSLEESLASHHCSASPAPSKLRYQIGQAPPPSTLPTETEMVDYRVAIIDHAEEHKAKPALAARRVSYPISPAHTNSHRLLYRGLTTSCEECIYLRSLTFIYTGKDVDSTPAFVINHTAGHIAGTNRTPRSNCSECAWLMAMTYLFPGIQKPGGAVGSGLGRPSLDLPTSSRSVKAFGKHAAGMLSSPNLQRHY</sequence>
<proteinExistence type="predicted"/>
<name>A0A4Y7T4F5_COPMI</name>
<dbReference type="AlphaFoldDB" id="A0A4Y7T4F5"/>
<keyword evidence="3" id="KW-1185">Reference proteome</keyword>
<feature type="compositionally biased region" description="Polar residues" evidence="1">
    <location>
        <begin position="25"/>
        <end position="43"/>
    </location>
</feature>
<gene>
    <name evidence="2" type="ORF">FA13DRAFT_1793490</name>
</gene>
<reference evidence="2 3" key="1">
    <citation type="journal article" date="2019" name="Nat. Ecol. Evol.">
        <title>Megaphylogeny resolves global patterns of mushroom evolution.</title>
        <authorList>
            <person name="Varga T."/>
            <person name="Krizsan K."/>
            <person name="Foldi C."/>
            <person name="Dima B."/>
            <person name="Sanchez-Garcia M."/>
            <person name="Sanchez-Ramirez S."/>
            <person name="Szollosi G.J."/>
            <person name="Szarkandi J.G."/>
            <person name="Papp V."/>
            <person name="Albert L."/>
            <person name="Andreopoulos W."/>
            <person name="Angelini C."/>
            <person name="Antonin V."/>
            <person name="Barry K.W."/>
            <person name="Bougher N.L."/>
            <person name="Buchanan P."/>
            <person name="Buyck B."/>
            <person name="Bense V."/>
            <person name="Catcheside P."/>
            <person name="Chovatia M."/>
            <person name="Cooper J."/>
            <person name="Damon W."/>
            <person name="Desjardin D."/>
            <person name="Finy P."/>
            <person name="Geml J."/>
            <person name="Haridas S."/>
            <person name="Hughes K."/>
            <person name="Justo A."/>
            <person name="Karasinski D."/>
            <person name="Kautmanova I."/>
            <person name="Kiss B."/>
            <person name="Kocsube S."/>
            <person name="Kotiranta H."/>
            <person name="LaButti K.M."/>
            <person name="Lechner B.E."/>
            <person name="Liimatainen K."/>
            <person name="Lipzen A."/>
            <person name="Lukacs Z."/>
            <person name="Mihaltcheva S."/>
            <person name="Morgado L.N."/>
            <person name="Niskanen T."/>
            <person name="Noordeloos M.E."/>
            <person name="Ohm R.A."/>
            <person name="Ortiz-Santana B."/>
            <person name="Ovrebo C."/>
            <person name="Racz N."/>
            <person name="Riley R."/>
            <person name="Savchenko A."/>
            <person name="Shiryaev A."/>
            <person name="Soop K."/>
            <person name="Spirin V."/>
            <person name="Szebenyi C."/>
            <person name="Tomsovsky M."/>
            <person name="Tulloss R.E."/>
            <person name="Uehling J."/>
            <person name="Grigoriev I.V."/>
            <person name="Vagvolgyi C."/>
            <person name="Papp T."/>
            <person name="Martin F.M."/>
            <person name="Miettinen O."/>
            <person name="Hibbett D.S."/>
            <person name="Nagy L.G."/>
        </authorList>
    </citation>
    <scope>NUCLEOTIDE SEQUENCE [LARGE SCALE GENOMIC DNA]</scope>
    <source>
        <strain evidence="2 3">FP101781</strain>
    </source>
</reference>
<evidence type="ECO:0000313" key="3">
    <source>
        <dbReference type="Proteomes" id="UP000298030"/>
    </source>
</evidence>
<evidence type="ECO:0000256" key="1">
    <source>
        <dbReference type="SAM" id="MobiDB-lite"/>
    </source>
</evidence>
<dbReference type="EMBL" id="QPFP01000029">
    <property type="protein sequence ID" value="TEB29000.1"/>
    <property type="molecule type" value="Genomic_DNA"/>
</dbReference>
<feature type="compositionally biased region" description="Polar residues" evidence="1">
    <location>
        <begin position="126"/>
        <end position="139"/>
    </location>
</feature>
<feature type="region of interest" description="Disordered" evidence="1">
    <location>
        <begin position="22"/>
        <end position="51"/>
    </location>
</feature>
<evidence type="ECO:0000313" key="2">
    <source>
        <dbReference type="EMBL" id="TEB29000.1"/>
    </source>
</evidence>
<comment type="caution">
    <text evidence="2">The sequence shown here is derived from an EMBL/GenBank/DDBJ whole genome shotgun (WGS) entry which is preliminary data.</text>
</comment>